<feature type="transmembrane region" description="Helical" evidence="6">
    <location>
        <begin position="571"/>
        <end position="593"/>
    </location>
</feature>
<evidence type="ECO:0000313" key="8">
    <source>
        <dbReference type="EMBL" id="MDO3679097.1"/>
    </source>
</evidence>
<feature type="transmembrane region" description="Helical" evidence="6">
    <location>
        <begin position="56"/>
        <end position="80"/>
    </location>
</feature>
<feature type="transmembrane region" description="Helical" evidence="6">
    <location>
        <begin position="203"/>
        <end position="223"/>
    </location>
</feature>
<evidence type="ECO:0000256" key="3">
    <source>
        <dbReference type="ARBA" id="ARBA00022692"/>
    </source>
</evidence>
<feature type="transmembrane region" description="Helical" evidence="6">
    <location>
        <begin position="147"/>
        <end position="170"/>
    </location>
</feature>
<feature type="transmembrane region" description="Helical" evidence="6">
    <location>
        <begin position="15"/>
        <end position="36"/>
    </location>
</feature>
<dbReference type="Pfam" id="PF02687">
    <property type="entry name" value="FtsX"/>
    <property type="match status" value="2"/>
</dbReference>
<accession>A0ABT8VDP9</accession>
<dbReference type="PIRSF" id="PIRSF018968">
    <property type="entry name" value="ABC_permease_BceB"/>
    <property type="match status" value="1"/>
</dbReference>
<keyword evidence="6" id="KW-0813">Transport</keyword>
<organism evidence="8 9">
    <name type="scientific">Paenibacillus ehimensis</name>
    <dbReference type="NCBI Taxonomy" id="79264"/>
    <lineage>
        <taxon>Bacteria</taxon>
        <taxon>Bacillati</taxon>
        <taxon>Bacillota</taxon>
        <taxon>Bacilli</taxon>
        <taxon>Bacillales</taxon>
        <taxon>Paenibacillaceae</taxon>
        <taxon>Paenibacillus</taxon>
    </lineage>
</organism>
<keyword evidence="4 6" id="KW-1133">Transmembrane helix</keyword>
<comment type="subcellular location">
    <subcellularLocation>
        <location evidence="1 6">Cell membrane</location>
        <topology evidence="1 6">Multi-pass membrane protein</topology>
    </subcellularLocation>
</comment>
<evidence type="ECO:0000256" key="2">
    <source>
        <dbReference type="ARBA" id="ARBA00022475"/>
    </source>
</evidence>
<dbReference type="InterPro" id="IPR027022">
    <property type="entry name" value="ABC_permease_BceB-typ"/>
</dbReference>
<proteinExistence type="inferred from homology"/>
<dbReference type="InterPro" id="IPR052536">
    <property type="entry name" value="ABC-4_Integral_Memb_Prot"/>
</dbReference>
<feature type="transmembrane region" description="Helical" evidence="6">
    <location>
        <begin position="286"/>
        <end position="306"/>
    </location>
</feature>
<feature type="transmembrane region" description="Helical" evidence="6">
    <location>
        <begin position="101"/>
        <end position="127"/>
    </location>
</feature>
<keyword evidence="3 6" id="KW-0812">Transmembrane</keyword>
<evidence type="ECO:0000256" key="5">
    <source>
        <dbReference type="ARBA" id="ARBA00023136"/>
    </source>
</evidence>
<keyword evidence="5 6" id="KW-0472">Membrane</keyword>
<reference evidence="8" key="1">
    <citation type="submission" date="2023-07" db="EMBL/GenBank/DDBJ databases">
        <authorList>
            <person name="Aktuganov G."/>
            <person name="Boyko T."/>
            <person name="Delegan Y."/>
            <person name="Galimzianova N."/>
            <person name="Gilvanova E."/>
            <person name="Korobov V."/>
            <person name="Kuzmina L."/>
            <person name="Melentiev A."/>
            <person name="Milman P."/>
            <person name="Ryabova A."/>
            <person name="Stupak E."/>
            <person name="Yasakov T."/>
            <person name="Zharikova N."/>
            <person name="Zhurenko E."/>
        </authorList>
    </citation>
    <scope>NUCLEOTIDE SEQUENCE</scope>
    <source>
        <strain evidence="8">IB-739</strain>
    </source>
</reference>
<evidence type="ECO:0000313" key="9">
    <source>
        <dbReference type="Proteomes" id="UP001168883"/>
    </source>
</evidence>
<dbReference type="PANTHER" id="PTHR46795">
    <property type="entry name" value="ABC TRANSPORTER PERMEASE-RELATED-RELATED"/>
    <property type="match status" value="1"/>
</dbReference>
<evidence type="ECO:0000259" key="7">
    <source>
        <dbReference type="Pfam" id="PF02687"/>
    </source>
</evidence>
<comment type="caution">
    <text evidence="8">The sequence shown here is derived from an EMBL/GenBank/DDBJ whole genome shotgun (WGS) entry which is preliminary data.</text>
</comment>
<dbReference type="Proteomes" id="UP001168883">
    <property type="component" value="Unassembled WGS sequence"/>
</dbReference>
<feature type="domain" description="ABC3 transporter permease C-terminal" evidence="7">
    <location>
        <begin position="526"/>
        <end position="623"/>
    </location>
</feature>
<name>A0ABT8VDP9_9BACL</name>
<feature type="transmembrane region" description="Helical" evidence="6">
    <location>
        <begin position="229"/>
        <end position="253"/>
    </location>
</feature>
<feature type="domain" description="ABC3 transporter permease C-terminal" evidence="7">
    <location>
        <begin position="62"/>
        <end position="170"/>
    </location>
</feature>
<evidence type="ECO:0000256" key="6">
    <source>
        <dbReference type="PIRNR" id="PIRNR018968"/>
    </source>
</evidence>
<sequence>MNSFRIACTLLRNNLQIYGFYLIVLVVTVATYYNFVAIQYNDTFAQITARLQSATVASMTCGFVLMCTVVFFMWHANGFFFKQRQKETGIYMLMGISTSKIGRVFAIESVLLGMLSLVLGLAAGILFSKLFFMLLGKAMYLEAEIPFMISIKAIIQLVIVFGLIFVVLGFRNFREVQKSQLIQMIHATKAKPVVPKLNYTKGILGVILIAAGYAVASGFTHWISDLLSASMATLILVSFGTYFFFGSFLTIIFSRWVKAKHMVYKNVRLVSVSNIFFRLKSNYRSLAMTAILAAATVTAFSVSLAFKQYAKDHELIEAPYSISYEGSDPAVKVKVMEAIAASEHQLLGWNAIHLVPGKVEYVSGKKVDFNNDAYMIGYSELEKTLQFLQYPECEKLLRRIDPDKNEAVFIINANTLASPIRVGGEEIRWNGTTYSLKQARQVPVTGNVAKFGKKNIYVVPDSAYEKARESGPEITFNGIRITGQENSEKLVQTLAGIVPDGKVNGYLKQFAQDYYTLGTFFFLGLIMSIVFVLATFSTIYFKILSDAFSDQEQYAILKKIGMSKKEVERSVYLQVGIAFVLPVIVGIAHSVVAMDMLEKVLNVNFVLQMVLGIGLFVLVMIAFYVGISKNYTKMVYEE</sequence>
<keyword evidence="9" id="KW-1185">Reference proteome</keyword>
<comment type="similarity">
    <text evidence="6">Belongs to the ABC-4 integral membrane protein family.</text>
</comment>
<evidence type="ECO:0000256" key="4">
    <source>
        <dbReference type="ARBA" id="ARBA00022989"/>
    </source>
</evidence>
<keyword evidence="2 6" id="KW-1003">Cell membrane</keyword>
<dbReference type="InterPro" id="IPR003838">
    <property type="entry name" value="ABC3_permease_C"/>
</dbReference>
<dbReference type="EMBL" id="JAUMKJ010000023">
    <property type="protein sequence ID" value="MDO3679097.1"/>
    <property type="molecule type" value="Genomic_DNA"/>
</dbReference>
<feature type="transmembrane region" description="Helical" evidence="6">
    <location>
        <begin position="605"/>
        <end position="627"/>
    </location>
</feature>
<protein>
    <submittedName>
        <fullName evidence="8">ABC transporter permease</fullName>
    </submittedName>
</protein>
<evidence type="ECO:0000256" key="1">
    <source>
        <dbReference type="ARBA" id="ARBA00004651"/>
    </source>
</evidence>
<dbReference type="RefSeq" id="WP_025850428.1">
    <property type="nucleotide sequence ID" value="NZ_JARLKN010000049.1"/>
</dbReference>
<gene>
    <name evidence="8" type="ORF">Q3C12_18980</name>
</gene>
<dbReference type="PANTHER" id="PTHR46795:SF3">
    <property type="entry name" value="ABC TRANSPORTER PERMEASE"/>
    <property type="match status" value="1"/>
</dbReference>
<feature type="transmembrane region" description="Helical" evidence="6">
    <location>
        <begin position="514"/>
        <end position="541"/>
    </location>
</feature>